<name>A0A182NKR5_9DIPT</name>
<organism evidence="9 10">
    <name type="scientific">Anopheles dirus</name>
    <dbReference type="NCBI Taxonomy" id="7168"/>
    <lineage>
        <taxon>Eukaryota</taxon>
        <taxon>Metazoa</taxon>
        <taxon>Ecdysozoa</taxon>
        <taxon>Arthropoda</taxon>
        <taxon>Hexapoda</taxon>
        <taxon>Insecta</taxon>
        <taxon>Pterygota</taxon>
        <taxon>Neoptera</taxon>
        <taxon>Endopterygota</taxon>
        <taxon>Diptera</taxon>
        <taxon>Nematocera</taxon>
        <taxon>Culicoidea</taxon>
        <taxon>Culicidae</taxon>
        <taxon>Anophelinae</taxon>
        <taxon>Anopheles</taxon>
    </lineage>
</organism>
<proteinExistence type="predicted"/>
<dbReference type="GO" id="GO:0016020">
    <property type="term" value="C:membrane"/>
    <property type="evidence" value="ECO:0007669"/>
    <property type="project" value="UniProtKB-SubCell"/>
</dbReference>
<dbReference type="PANTHER" id="PTHR31759">
    <property type="entry name" value="COILED-COIL DOMAIN-CONTAINING PROTEIN 167"/>
    <property type="match status" value="1"/>
</dbReference>
<keyword evidence="3 8" id="KW-0812">Transmembrane</keyword>
<sequence>MEPCPLQKQIEISNDTIASLRERVRRMEGKLNDPTLPEERKREMSLELMEITKLLETNEEQLKKLHKENSKSFAVAACLFFICFLVYGLYVLVNGV</sequence>
<accession>A0A182NKR5</accession>
<evidence type="ECO:0000256" key="5">
    <source>
        <dbReference type="ARBA" id="ARBA00023054"/>
    </source>
</evidence>
<dbReference type="PANTHER" id="PTHR31759:SF1">
    <property type="entry name" value="COILED-COIL DOMAIN-CONTAINING PROTEIN 167"/>
    <property type="match status" value="1"/>
</dbReference>
<evidence type="ECO:0000313" key="10">
    <source>
        <dbReference type="Proteomes" id="UP000075884"/>
    </source>
</evidence>
<reference evidence="9" key="2">
    <citation type="submission" date="2020-05" db="UniProtKB">
        <authorList>
            <consortium name="EnsemblMetazoa"/>
        </authorList>
    </citation>
    <scope>IDENTIFICATION</scope>
    <source>
        <strain evidence="9">WRAIR2</strain>
    </source>
</reference>
<evidence type="ECO:0000256" key="1">
    <source>
        <dbReference type="ARBA" id="ARBA00004167"/>
    </source>
</evidence>
<keyword evidence="6 8" id="KW-0472">Membrane</keyword>
<evidence type="ECO:0000313" key="9">
    <source>
        <dbReference type="EnsemblMetazoa" id="ADIR008245-PA"/>
    </source>
</evidence>
<evidence type="ECO:0000256" key="4">
    <source>
        <dbReference type="ARBA" id="ARBA00022989"/>
    </source>
</evidence>
<dbReference type="InterPro" id="IPR028194">
    <property type="entry name" value="CC167"/>
</dbReference>
<dbReference type="AlphaFoldDB" id="A0A182NKR5"/>
<keyword evidence="4 8" id="KW-1133">Transmembrane helix</keyword>
<evidence type="ECO:0000256" key="7">
    <source>
        <dbReference type="SAM" id="Coils"/>
    </source>
</evidence>
<dbReference type="Proteomes" id="UP000075884">
    <property type="component" value="Unassembled WGS sequence"/>
</dbReference>
<feature type="coiled-coil region" evidence="7">
    <location>
        <begin position="10"/>
        <end position="68"/>
    </location>
</feature>
<dbReference type="VEuPathDB" id="VectorBase:ADIR008245"/>
<dbReference type="Pfam" id="PF15188">
    <property type="entry name" value="CCDC-167"/>
    <property type="match status" value="1"/>
</dbReference>
<dbReference type="EnsemblMetazoa" id="ADIR008245-RA">
    <property type="protein sequence ID" value="ADIR008245-PA"/>
    <property type="gene ID" value="ADIR008245"/>
</dbReference>
<comment type="subcellular location">
    <subcellularLocation>
        <location evidence="1">Membrane</location>
        <topology evidence="1">Single-pass membrane protein</topology>
    </subcellularLocation>
</comment>
<protein>
    <recommendedName>
        <fullName evidence="2">Coiled-coil domain-containing protein 167</fullName>
    </recommendedName>
</protein>
<evidence type="ECO:0000256" key="2">
    <source>
        <dbReference type="ARBA" id="ARBA00022350"/>
    </source>
</evidence>
<keyword evidence="5 7" id="KW-0175">Coiled coil</keyword>
<feature type="transmembrane region" description="Helical" evidence="8">
    <location>
        <begin position="73"/>
        <end position="93"/>
    </location>
</feature>
<evidence type="ECO:0000256" key="3">
    <source>
        <dbReference type="ARBA" id="ARBA00022692"/>
    </source>
</evidence>
<evidence type="ECO:0000256" key="8">
    <source>
        <dbReference type="SAM" id="Phobius"/>
    </source>
</evidence>
<reference evidence="10" key="1">
    <citation type="submission" date="2013-03" db="EMBL/GenBank/DDBJ databases">
        <title>The Genome Sequence of Anopheles dirus WRAIR2.</title>
        <authorList>
            <consortium name="The Broad Institute Genomics Platform"/>
            <person name="Neafsey D.E."/>
            <person name="Walton C."/>
            <person name="Walker B."/>
            <person name="Young S.K."/>
            <person name="Zeng Q."/>
            <person name="Gargeya S."/>
            <person name="Fitzgerald M."/>
            <person name="Haas B."/>
            <person name="Abouelleil A."/>
            <person name="Allen A.W."/>
            <person name="Alvarado L."/>
            <person name="Arachchi H.M."/>
            <person name="Berlin A.M."/>
            <person name="Chapman S.B."/>
            <person name="Gainer-Dewar J."/>
            <person name="Goldberg J."/>
            <person name="Griggs A."/>
            <person name="Gujja S."/>
            <person name="Hansen M."/>
            <person name="Howarth C."/>
            <person name="Imamovic A."/>
            <person name="Ireland A."/>
            <person name="Larimer J."/>
            <person name="McCowan C."/>
            <person name="Murphy C."/>
            <person name="Pearson M."/>
            <person name="Poon T.W."/>
            <person name="Priest M."/>
            <person name="Roberts A."/>
            <person name="Saif S."/>
            <person name="Shea T."/>
            <person name="Sisk P."/>
            <person name="Sykes S."/>
            <person name="Wortman J."/>
            <person name="Nusbaum C."/>
            <person name="Birren B."/>
        </authorList>
    </citation>
    <scope>NUCLEOTIDE SEQUENCE [LARGE SCALE GENOMIC DNA]</scope>
    <source>
        <strain evidence="10">WRAIR2</strain>
    </source>
</reference>
<evidence type="ECO:0000256" key="6">
    <source>
        <dbReference type="ARBA" id="ARBA00023136"/>
    </source>
</evidence>
<keyword evidence="10" id="KW-1185">Reference proteome</keyword>